<comment type="similarity">
    <text evidence="1 6">Belongs to the FGGY kinase family.</text>
</comment>
<dbReference type="InterPro" id="IPR018485">
    <property type="entry name" value="FGGY_C"/>
</dbReference>
<evidence type="ECO:0000313" key="9">
    <source>
        <dbReference type="EMBL" id="MBD1422328.1"/>
    </source>
</evidence>
<keyword evidence="5 6" id="KW-0067">ATP-binding</keyword>
<feature type="domain" description="Carbohydrate kinase FGGY C-terminal" evidence="8">
    <location>
        <begin position="282"/>
        <end position="452"/>
    </location>
</feature>
<dbReference type="Proteomes" id="UP000651112">
    <property type="component" value="Unassembled WGS sequence"/>
</dbReference>
<dbReference type="InterPro" id="IPR018484">
    <property type="entry name" value="FGGY_N"/>
</dbReference>
<keyword evidence="3 6" id="KW-0547">Nucleotide-binding</keyword>
<keyword evidence="2 6" id="KW-0808">Transferase</keyword>
<sequence length="507" mass="56791">MGKTNMDQTLLLGIDFGTGGCKITVINPEGFVLAEASQDYHTYHPYLSHSEQNPEDWFPALLACLSKIKNVINLHDIVGLSLDASTHNAVLLDKDMEVIRPTIMWLDQRSTKEVSFLEEHWGEEIFRIGYQRVSPTWTLPQLLWIKNNEPENFGKIDKIMFIKDYVRYQLTGTWQTDYIDAQGTLLFDMEESNWSPLLCSLIGLPMQVLPPICDPTDVTGTITTEAARLTGLRAGIPVVCGTSDVTAEDYGAGAVKPGQCIVKLATAGNLNVMTAKAMPSSKTLTYSHVVPQLWYTAVATNTAASSMRWFRDTFCRAEQEEADRTGVHVYQILEEEARKAPAGSDGLIFHPYLMGERAPHWDANLRASFIGATIAHEKGHFIRSVMEGVAFSLKDCFHLADDMGLSVDEFILIGGGAKSRLWSQIVSDVLGKKVSRPKVTDASFGTALIAGVGIGIFQNLMDAVQRCVRSEDEFTPDLRNHDYYKKQYKYYREIHDRLQNLYIEMNK</sequence>
<keyword evidence="10" id="KW-1185">Reference proteome</keyword>
<dbReference type="SUPFAM" id="SSF53067">
    <property type="entry name" value="Actin-like ATPase domain"/>
    <property type="match status" value="2"/>
</dbReference>
<evidence type="ECO:0000256" key="5">
    <source>
        <dbReference type="ARBA" id="ARBA00022840"/>
    </source>
</evidence>
<dbReference type="CDD" id="cd07808">
    <property type="entry name" value="ASKHA_NBD_FGGY_EcXK-like"/>
    <property type="match status" value="1"/>
</dbReference>
<evidence type="ECO:0000256" key="6">
    <source>
        <dbReference type="RuleBase" id="RU364073"/>
    </source>
</evidence>
<evidence type="ECO:0000256" key="2">
    <source>
        <dbReference type="ARBA" id="ARBA00022679"/>
    </source>
</evidence>
<dbReference type="EC" id="2.7.1.17" evidence="6"/>
<keyword evidence="4 6" id="KW-0418">Kinase</keyword>
<proteinExistence type="inferred from homology"/>
<dbReference type="RefSeq" id="WP_190314068.1">
    <property type="nucleotide sequence ID" value="NZ_JACNYL010000003.1"/>
</dbReference>
<gene>
    <name evidence="6 9" type="primary">xylB</name>
    <name evidence="9" type="ORF">H8B21_12175</name>
</gene>
<organism evidence="9 10">
    <name type="scientific">Sphingobacterium chuzhouense</name>
    <dbReference type="NCBI Taxonomy" id="1742264"/>
    <lineage>
        <taxon>Bacteria</taxon>
        <taxon>Pseudomonadati</taxon>
        <taxon>Bacteroidota</taxon>
        <taxon>Sphingobacteriia</taxon>
        <taxon>Sphingobacteriales</taxon>
        <taxon>Sphingobacteriaceae</taxon>
        <taxon>Sphingobacterium</taxon>
    </lineage>
</organism>
<dbReference type="PIRSF" id="PIRSF000538">
    <property type="entry name" value="GlpK"/>
    <property type="match status" value="1"/>
</dbReference>
<dbReference type="InterPro" id="IPR000577">
    <property type="entry name" value="Carb_kinase_FGGY"/>
</dbReference>
<dbReference type="Gene3D" id="3.30.420.40">
    <property type="match status" value="2"/>
</dbReference>
<dbReference type="NCBIfam" id="TIGR01312">
    <property type="entry name" value="XylB"/>
    <property type="match status" value="1"/>
</dbReference>
<dbReference type="GO" id="GO:0004856">
    <property type="term" value="F:D-xylulokinase activity"/>
    <property type="evidence" value="ECO:0007669"/>
    <property type="project" value="UniProtKB-EC"/>
</dbReference>
<comment type="catalytic activity">
    <reaction evidence="6">
        <text>D-xylulose + ATP = D-xylulose 5-phosphate + ADP + H(+)</text>
        <dbReference type="Rhea" id="RHEA:10964"/>
        <dbReference type="ChEBI" id="CHEBI:15378"/>
        <dbReference type="ChEBI" id="CHEBI:17140"/>
        <dbReference type="ChEBI" id="CHEBI:30616"/>
        <dbReference type="ChEBI" id="CHEBI:57737"/>
        <dbReference type="ChEBI" id="CHEBI:456216"/>
        <dbReference type="EC" id="2.7.1.17"/>
    </reaction>
</comment>
<dbReference type="InterPro" id="IPR050406">
    <property type="entry name" value="FGGY_Carb_Kinase"/>
</dbReference>
<dbReference type="Pfam" id="PF00370">
    <property type="entry name" value="FGGY_N"/>
    <property type="match status" value="1"/>
</dbReference>
<comment type="caution">
    <text evidence="9">The sequence shown here is derived from an EMBL/GenBank/DDBJ whole genome shotgun (WGS) entry which is preliminary data.</text>
</comment>
<dbReference type="InterPro" id="IPR006000">
    <property type="entry name" value="Xylulokinase"/>
</dbReference>
<name>A0ABR7XT55_9SPHI</name>
<keyword evidence="6" id="KW-0859">Xylose metabolism</keyword>
<evidence type="ECO:0000256" key="1">
    <source>
        <dbReference type="ARBA" id="ARBA00009156"/>
    </source>
</evidence>
<feature type="domain" description="Carbohydrate kinase FGGY N-terminal" evidence="7">
    <location>
        <begin position="11"/>
        <end position="247"/>
    </location>
</feature>
<dbReference type="PANTHER" id="PTHR43095:SF5">
    <property type="entry name" value="XYLULOSE KINASE"/>
    <property type="match status" value="1"/>
</dbReference>
<evidence type="ECO:0000259" key="7">
    <source>
        <dbReference type="Pfam" id="PF00370"/>
    </source>
</evidence>
<evidence type="ECO:0000259" key="8">
    <source>
        <dbReference type="Pfam" id="PF02782"/>
    </source>
</evidence>
<dbReference type="PANTHER" id="PTHR43095">
    <property type="entry name" value="SUGAR KINASE"/>
    <property type="match status" value="1"/>
</dbReference>
<dbReference type="EMBL" id="JACNYL010000003">
    <property type="protein sequence ID" value="MBD1422328.1"/>
    <property type="molecule type" value="Genomic_DNA"/>
</dbReference>
<evidence type="ECO:0000256" key="3">
    <source>
        <dbReference type="ARBA" id="ARBA00022741"/>
    </source>
</evidence>
<reference evidence="9 10" key="1">
    <citation type="submission" date="2020-08" db="EMBL/GenBank/DDBJ databases">
        <title>Sphingobacterium sp. DN00404 isolated from aquaculture water.</title>
        <authorList>
            <person name="Zhang M."/>
        </authorList>
    </citation>
    <scope>NUCLEOTIDE SEQUENCE [LARGE SCALE GENOMIC DNA]</scope>
    <source>
        <strain evidence="9 10">KCTC 42746</strain>
    </source>
</reference>
<evidence type="ECO:0000313" key="10">
    <source>
        <dbReference type="Proteomes" id="UP000651112"/>
    </source>
</evidence>
<keyword evidence="6" id="KW-0119">Carbohydrate metabolism</keyword>
<evidence type="ECO:0000256" key="4">
    <source>
        <dbReference type="ARBA" id="ARBA00022777"/>
    </source>
</evidence>
<dbReference type="Pfam" id="PF02782">
    <property type="entry name" value="FGGY_C"/>
    <property type="match status" value="1"/>
</dbReference>
<accession>A0ABR7XT55</accession>
<dbReference type="InterPro" id="IPR043129">
    <property type="entry name" value="ATPase_NBD"/>
</dbReference>
<protein>
    <recommendedName>
        <fullName evidence="6">Xylulose kinase</fullName>
        <shortName evidence="6">Xylulokinase</shortName>
        <ecNumber evidence="6">2.7.1.17</ecNumber>
    </recommendedName>
</protein>